<dbReference type="RefSeq" id="WP_175531128.1">
    <property type="nucleotide sequence ID" value="NZ_JABWGL010000015.1"/>
</dbReference>
<comment type="similarity">
    <text evidence="1">Belongs to the transferase hexapeptide repeat family.</text>
</comment>
<dbReference type="EMBL" id="JAQJJM010000003">
    <property type="protein sequence ID" value="MDN5131514.1"/>
    <property type="molecule type" value="Genomic_DNA"/>
</dbReference>
<accession>A0AAP4PX03</accession>
<name>A0AAP4PX03_9BACT</name>
<sequence>MNNDNIFFDISKLKSCGKNVIIGKTVRIRNPEKVSIGNNVIIDDFTYISGEVEIGDYVHVGASSTLSASKSKITMKEFSGISSGCRVYAGSSNYIKGCLDLPTIPEEFSFGSIFEEVCLNRFVLIGANTVILPGTNLPEGIACGANLVLKKSIEYKEWTIISEGRILPRRGKEKILSEIKKFYK</sequence>
<dbReference type="Gene3D" id="2.160.10.10">
    <property type="entry name" value="Hexapeptide repeat proteins"/>
    <property type="match status" value="1"/>
</dbReference>
<evidence type="ECO:0000256" key="1">
    <source>
        <dbReference type="ARBA" id="ARBA00007274"/>
    </source>
</evidence>
<protein>
    <recommendedName>
        <fullName evidence="4">Acyltransferase</fullName>
    </recommendedName>
</protein>
<dbReference type="Proteomes" id="UP001171508">
    <property type="component" value="Unassembled WGS sequence"/>
</dbReference>
<dbReference type="Pfam" id="PF00132">
    <property type="entry name" value="Hexapep"/>
    <property type="match status" value="1"/>
</dbReference>
<evidence type="ECO:0000313" key="3">
    <source>
        <dbReference type="Proteomes" id="UP001171508"/>
    </source>
</evidence>
<reference evidence="2" key="1">
    <citation type="journal article" date="2023" name="Microorganisms">
        <title>Genomic Characterization of Arcobacter butzleri Strains Isolated from Various Sources in Lithuania.</title>
        <authorList>
            <person name="Uljanovas D."/>
            <person name="Golz G."/>
            <person name="Fleischmann S."/>
            <person name="Kudirkiene E."/>
            <person name="Kasetiene N."/>
            <person name="Grineviciene A."/>
            <person name="Tamuleviciene E."/>
            <person name="Aksomaitiene J."/>
            <person name="Alter T."/>
            <person name="Malakauskas M."/>
        </authorList>
    </citation>
    <scope>NUCLEOTIDE SEQUENCE</scope>
    <source>
        <strain evidence="2">H19</strain>
    </source>
</reference>
<comment type="caution">
    <text evidence="2">The sequence shown here is derived from an EMBL/GenBank/DDBJ whole genome shotgun (WGS) entry which is preliminary data.</text>
</comment>
<reference evidence="2" key="2">
    <citation type="submission" date="2023-01" db="EMBL/GenBank/DDBJ databases">
        <authorList>
            <person name="Uljanovas D."/>
        </authorList>
    </citation>
    <scope>NUCLEOTIDE SEQUENCE</scope>
    <source>
        <strain evidence="2">H19</strain>
    </source>
</reference>
<dbReference type="InterPro" id="IPR050179">
    <property type="entry name" value="Trans_hexapeptide_repeat"/>
</dbReference>
<dbReference type="InterPro" id="IPR001451">
    <property type="entry name" value="Hexapep"/>
</dbReference>
<evidence type="ECO:0000313" key="2">
    <source>
        <dbReference type="EMBL" id="MDN5131514.1"/>
    </source>
</evidence>
<dbReference type="AlphaFoldDB" id="A0AAP4PX03"/>
<gene>
    <name evidence="2" type="ORF">PJV92_02125</name>
</gene>
<dbReference type="PANTHER" id="PTHR43300">
    <property type="entry name" value="ACETYLTRANSFERASE"/>
    <property type="match status" value="1"/>
</dbReference>
<dbReference type="SUPFAM" id="SSF51161">
    <property type="entry name" value="Trimeric LpxA-like enzymes"/>
    <property type="match status" value="1"/>
</dbReference>
<proteinExistence type="inferred from homology"/>
<dbReference type="InterPro" id="IPR011004">
    <property type="entry name" value="Trimer_LpxA-like_sf"/>
</dbReference>
<evidence type="ECO:0008006" key="4">
    <source>
        <dbReference type="Google" id="ProtNLM"/>
    </source>
</evidence>
<organism evidence="2 3">
    <name type="scientific">Aliarcobacter butzleri</name>
    <dbReference type="NCBI Taxonomy" id="28197"/>
    <lineage>
        <taxon>Bacteria</taxon>
        <taxon>Pseudomonadati</taxon>
        <taxon>Campylobacterota</taxon>
        <taxon>Epsilonproteobacteria</taxon>
        <taxon>Campylobacterales</taxon>
        <taxon>Arcobacteraceae</taxon>
        <taxon>Aliarcobacter</taxon>
    </lineage>
</organism>